<accession>A0AAI8YPB8</accession>
<dbReference type="SUPFAM" id="SSF50475">
    <property type="entry name" value="FMN-binding split barrel"/>
    <property type="match status" value="1"/>
</dbReference>
<dbReference type="Gene3D" id="2.30.110.10">
    <property type="entry name" value="Electron Transport, Fmn-binding Protein, Chain A"/>
    <property type="match status" value="1"/>
</dbReference>
<dbReference type="Proteomes" id="UP001295740">
    <property type="component" value="Unassembled WGS sequence"/>
</dbReference>
<dbReference type="Pfam" id="PF12766">
    <property type="entry name" value="Pyridox_oxase_2"/>
    <property type="match status" value="1"/>
</dbReference>
<evidence type="ECO:0000313" key="3">
    <source>
        <dbReference type="EMBL" id="CAJ2512153.1"/>
    </source>
</evidence>
<feature type="region of interest" description="Disordered" evidence="1">
    <location>
        <begin position="286"/>
        <end position="307"/>
    </location>
</feature>
<dbReference type="InterPro" id="IPR012349">
    <property type="entry name" value="Split_barrel_FMN-bd"/>
</dbReference>
<dbReference type="GO" id="GO:0010181">
    <property type="term" value="F:FMN binding"/>
    <property type="evidence" value="ECO:0007669"/>
    <property type="project" value="InterPro"/>
</dbReference>
<dbReference type="PANTHER" id="PTHR28243:SF1">
    <property type="entry name" value="PYRIDOXAMINE 5'-PHOSPHATE OXIDASE ALR4036 FAMILY FMN-BINDING DOMAIN-CONTAINING PROTEIN"/>
    <property type="match status" value="1"/>
</dbReference>
<organism evidence="3 4">
    <name type="scientific">Anthostomella pinea</name>
    <dbReference type="NCBI Taxonomy" id="933095"/>
    <lineage>
        <taxon>Eukaryota</taxon>
        <taxon>Fungi</taxon>
        <taxon>Dikarya</taxon>
        <taxon>Ascomycota</taxon>
        <taxon>Pezizomycotina</taxon>
        <taxon>Sordariomycetes</taxon>
        <taxon>Xylariomycetidae</taxon>
        <taxon>Xylariales</taxon>
        <taxon>Xylariaceae</taxon>
        <taxon>Anthostomella</taxon>
    </lineage>
</organism>
<keyword evidence="4" id="KW-1185">Reference proteome</keyword>
<name>A0AAI8YPB8_9PEZI</name>
<dbReference type="InterPro" id="IPR024624">
    <property type="entry name" value="Pyridox_Oxase_Alr4036_FMN-bd"/>
</dbReference>
<dbReference type="AlphaFoldDB" id="A0AAI8YPB8"/>
<feature type="compositionally biased region" description="Low complexity" evidence="1">
    <location>
        <begin position="40"/>
        <end position="54"/>
    </location>
</feature>
<gene>
    <name evidence="3" type="ORF">KHLLAP_LOCUS12621</name>
</gene>
<dbReference type="EMBL" id="CAUWAG010000019">
    <property type="protein sequence ID" value="CAJ2512153.1"/>
    <property type="molecule type" value="Genomic_DNA"/>
</dbReference>
<sequence length="307" mass="33748">MATTTTTTSPPAPWRSLFLEHVQAMSSPEFVLSTVRKVPSPTSSGSSSSSYSPRGRTCIFRGLWADLPVNPKNDAELNPDGVWESDFPTFTTDCRMDKMAELWEEEEEGAGGGEEEKEKKEKIKERIAGSGGGARVEAMWWAKEPSVQWRVRGRGYVLGPDVEESQGGKDAVAALESRMRKKKHNAKEEGGQKDWSPSREVTAHFGNLSPMMRGTFRNPPSGTPVALPVGGGLALGQKVTNVTDEVARANFRVVVIVPDEVDRCDLSDPARGRRWLYTYVGANNDKSQPQAPGGQIEGEWEKVEVWP</sequence>
<evidence type="ECO:0000256" key="1">
    <source>
        <dbReference type="SAM" id="MobiDB-lite"/>
    </source>
</evidence>
<dbReference type="PANTHER" id="PTHR28243">
    <property type="entry name" value="AGL049CP"/>
    <property type="match status" value="1"/>
</dbReference>
<feature type="region of interest" description="Disordered" evidence="1">
    <location>
        <begin position="35"/>
        <end position="54"/>
    </location>
</feature>
<proteinExistence type="predicted"/>
<evidence type="ECO:0000313" key="4">
    <source>
        <dbReference type="Proteomes" id="UP001295740"/>
    </source>
</evidence>
<comment type="caution">
    <text evidence="3">The sequence shown here is derived from an EMBL/GenBank/DDBJ whole genome shotgun (WGS) entry which is preliminary data.</text>
</comment>
<evidence type="ECO:0000259" key="2">
    <source>
        <dbReference type="Pfam" id="PF12766"/>
    </source>
</evidence>
<protein>
    <submittedName>
        <fullName evidence="3">Uu.00g051680.m01.CDS01</fullName>
    </submittedName>
</protein>
<feature type="domain" description="Pyridoxamine 5'-phosphate oxidase Alr4036 family FMN-binding" evidence="2">
    <location>
        <begin position="12"/>
        <end position="158"/>
    </location>
</feature>
<reference evidence="3" key="1">
    <citation type="submission" date="2023-10" db="EMBL/GenBank/DDBJ databases">
        <authorList>
            <person name="Hackl T."/>
        </authorList>
    </citation>
    <scope>NUCLEOTIDE SEQUENCE</scope>
</reference>